<keyword evidence="11" id="KW-1185">Reference proteome</keyword>
<dbReference type="GO" id="GO:0005886">
    <property type="term" value="C:plasma membrane"/>
    <property type="evidence" value="ECO:0007669"/>
    <property type="project" value="UniProtKB-SubCell"/>
</dbReference>
<keyword evidence="5 7" id="KW-0472">Membrane</keyword>
<proteinExistence type="inferred from homology"/>
<dbReference type="RefSeq" id="WP_163345127.1">
    <property type="nucleotide sequence ID" value="NZ_CP048409.1"/>
</dbReference>
<evidence type="ECO:0000256" key="1">
    <source>
        <dbReference type="ARBA" id="ARBA00004651"/>
    </source>
</evidence>
<dbReference type="Pfam" id="PF02687">
    <property type="entry name" value="FtsX"/>
    <property type="match status" value="1"/>
</dbReference>
<dbReference type="PANTHER" id="PTHR30572">
    <property type="entry name" value="MEMBRANE COMPONENT OF TRANSPORTER-RELATED"/>
    <property type="match status" value="1"/>
</dbReference>
<dbReference type="PANTHER" id="PTHR30572:SF4">
    <property type="entry name" value="ABC TRANSPORTER PERMEASE YTRF"/>
    <property type="match status" value="1"/>
</dbReference>
<evidence type="ECO:0000259" key="8">
    <source>
        <dbReference type="Pfam" id="PF02687"/>
    </source>
</evidence>
<comment type="subcellular location">
    <subcellularLocation>
        <location evidence="1">Cell membrane</location>
        <topology evidence="1">Multi-pass membrane protein</topology>
    </subcellularLocation>
</comment>
<organism evidence="10 11">
    <name type="scientific">Draconibacterium halophilum</name>
    <dbReference type="NCBI Taxonomy" id="2706887"/>
    <lineage>
        <taxon>Bacteria</taxon>
        <taxon>Pseudomonadati</taxon>
        <taxon>Bacteroidota</taxon>
        <taxon>Bacteroidia</taxon>
        <taxon>Marinilabiliales</taxon>
        <taxon>Prolixibacteraceae</taxon>
        <taxon>Draconibacterium</taxon>
    </lineage>
</organism>
<dbReference type="Pfam" id="PF12704">
    <property type="entry name" value="MacB_PCD"/>
    <property type="match status" value="1"/>
</dbReference>
<keyword evidence="3 7" id="KW-0812">Transmembrane</keyword>
<evidence type="ECO:0000313" key="10">
    <source>
        <dbReference type="EMBL" id="QIA07200.1"/>
    </source>
</evidence>
<feature type="transmembrane region" description="Helical" evidence="7">
    <location>
        <begin position="333"/>
        <end position="361"/>
    </location>
</feature>
<feature type="domain" description="ABC3 transporter permease C-terminal" evidence="8">
    <location>
        <begin position="340"/>
        <end position="452"/>
    </location>
</feature>
<evidence type="ECO:0000256" key="5">
    <source>
        <dbReference type="ARBA" id="ARBA00023136"/>
    </source>
</evidence>
<reference evidence="10 11" key="1">
    <citation type="submission" date="2020-02" db="EMBL/GenBank/DDBJ databases">
        <title>Genome sequencing for Draconibacterium sp. strain M1.</title>
        <authorList>
            <person name="Park S.-J."/>
        </authorList>
    </citation>
    <scope>NUCLEOTIDE SEQUENCE [LARGE SCALE GENOMIC DNA]</scope>
    <source>
        <strain evidence="10 11">M1</strain>
    </source>
</reference>
<feature type="domain" description="MacB-like periplasmic core" evidence="9">
    <location>
        <begin position="24"/>
        <end position="235"/>
    </location>
</feature>
<name>A0A6C0R9Y8_9BACT</name>
<evidence type="ECO:0000256" key="3">
    <source>
        <dbReference type="ARBA" id="ARBA00022692"/>
    </source>
</evidence>
<evidence type="ECO:0000256" key="6">
    <source>
        <dbReference type="ARBA" id="ARBA00038076"/>
    </source>
</evidence>
<gene>
    <name evidence="10" type="ORF">G0Q07_05435</name>
</gene>
<feature type="transmembrane region" description="Helical" evidence="7">
    <location>
        <begin position="419"/>
        <end position="443"/>
    </location>
</feature>
<sequence length="459" mass="49887">MFIKRYLHDILIAVEAIIANRLKSILTALGIIFGVAAVISMMAIGNGAEQEILEQIKLVGVNNIVITPSSYSLSDGNGGESNGSGQPTAKNFSKGLTLLDVEAIKKIVPTVERITPVISFNYSALLNGISKPVVLEGIENHYFDLFNMQLAEGKRFNSAQIEKGLPVCVVGNNIKEQFFRQQDPIGKYIKCGQIWLKIIGVVERRDYTASASDELGISSSDNKIFIPVQTMLLRFKNRSLIRADEVLSANKGGGGDGMVVIYGGQEQTEEPVDTDNNLNQLDKIIVQIKETEQLNNSATLIKRMMLRRHSELYDFEVTIPELLLKQQQKTKKIFNIVLGVIAGISLVVGGIGIMNIMLASVLERIREIGVRQALGAKQKDIIAQFLSESTLISLTGGIIGIILGVVLSKIITAVFDIKTIVSAFSIVIAFGVSVGVGIIFGYLPAKRAASNDPVVSLRS</sequence>
<dbReference type="InterPro" id="IPR050250">
    <property type="entry name" value="Macrolide_Exporter_MacB"/>
</dbReference>
<evidence type="ECO:0000256" key="4">
    <source>
        <dbReference type="ARBA" id="ARBA00022989"/>
    </source>
</evidence>
<feature type="transmembrane region" description="Helical" evidence="7">
    <location>
        <begin position="381"/>
        <end position="407"/>
    </location>
</feature>
<evidence type="ECO:0000256" key="2">
    <source>
        <dbReference type="ARBA" id="ARBA00022475"/>
    </source>
</evidence>
<dbReference type="Proteomes" id="UP000474630">
    <property type="component" value="Chromosome"/>
</dbReference>
<evidence type="ECO:0000256" key="7">
    <source>
        <dbReference type="SAM" id="Phobius"/>
    </source>
</evidence>
<protein>
    <submittedName>
        <fullName evidence="10">FtsX-like permease family protein</fullName>
    </submittedName>
</protein>
<dbReference type="InterPro" id="IPR025857">
    <property type="entry name" value="MacB_PCD"/>
</dbReference>
<evidence type="ECO:0000313" key="11">
    <source>
        <dbReference type="Proteomes" id="UP000474630"/>
    </source>
</evidence>
<dbReference type="EMBL" id="CP048409">
    <property type="protein sequence ID" value="QIA07200.1"/>
    <property type="molecule type" value="Genomic_DNA"/>
</dbReference>
<feature type="transmembrane region" description="Helical" evidence="7">
    <location>
        <begin position="25"/>
        <end position="44"/>
    </location>
</feature>
<dbReference type="GO" id="GO:0022857">
    <property type="term" value="F:transmembrane transporter activity"/>
    <property type="evidence" value="ECO:0007669"/>
    <property type="project" value="TreeGrafter"/>
</dbReference>
<keyword evidence="2" id="KW-1003">Cell membrane</keyword>
<comment type="similarity">
    <text evidence="6">Belongs to the ABC-4 integral membrane protein family.</text>
</comment>
<accession>A0A6C0R9Y8</accession>
<dbReference type="InterPro" id="IPR003838">
    <property type="entry name" value="ABC3_permease_C"/>
</dbReference>
<dbReference type="KEGG" id="drc:G0Q07_05435"/>
<evidence type="ECO:0000259" key="9">
    <source>
        <dbReference type="Pfam" id="PF12704"/>
    </source>
</evidence>
<dbReference type="AlphaFoldDB" id="A0A6C0R9Y8"/>
<keyword evidence="4 7" id="KW-1133">Transmembrane helix</keyword>